<reference evidence="2" key="1">
    <citation type="submission" date="2018-11" db="EMBL/GenBank/DDBJ databases">
        <authorList>
            <person name="Alioto T."/>
            <person name="Alioto T."/>
        </authorList>
    </citation>
    <scope>NUCLEOTIDE SEQUENCE</scope>
</reference>
<proteinExistence type="predicted"/>
<feature type="region of interest" description="Disordered" evidence="1">
    <location>
        <begin position="1"/>
        <end position="38"/>
    </location>
</feature>
<keyword evidence="3" id="KW-1185">Reference proteome</keyword>
<evidence type="ECO:0000313" key="2">
    <source>
        <dbReference type="EMBL" id="VDI76365.1"/>
    </source>
</evidence>
<evidence type="ECO:0000313" key="3">
    <source>
        <dbReference type="Proteomes" id="UP000596742"/>
    </source>
</evidence>
<dbReference type="OrthoDB" id="62956at2759"/>
<comment type="caution">
    <text evidence="2">The sequence shown here is derived from an EMBL/GenBank/DDBJ whole genome shotgun (WGS) entry which is preliminary data.</text>
</comment>
<feature type="compositionally biased region" description="Polar residues" evidence="1">
    <location>
        <begin position="9"/>
        <end position="20"/>
    </location>
</feature>
<gene>
    <name evidence="2" type="ORF">MGAL_10B040611</name>
</gene>
<feature type="compositionally biased region" description="Basic and acidic residues" evidence="1">
    <location>
        <begin position="21"/>
        <end position="38"/>
    </location>
</feature>
<dbReference type="Proteomes" id="UP000596742">
    <property type="component" value="Unassembled WGS sequence"/>
</dbReference>
<evidence type="ECO:0000256" key="1">
    <source>
        <dbReference type="SAM" id="MobiDB-lite"/>
    </source>
</evidence>
<name>A0A8B6HBD4_MYTGA</name>
<sequence length="57" mass="6557">MSKGPRDNYQPSTQTSISSQHDIEEDRPKDQHDVAEDRAQDIFCHDILILHGAKRPE</sequence>
<protein>
    <submittedName>
        <fullName evidence="2">Uncharacterized protein</fullName>
    </submittedName>
</protein>
<dbReference type="AlphaFoldDB" id="A0A8B6HBD4"/>
<dbReference type="EMBL" id="UYJE01009745">
    <property type="protein sequence ID" value="VDI76365.1"/>
    <property type="molecule type" value="Genomic_DNA"/>
</dbReference>
<organism evidence="2 3">
    <name type="scientific">Mytilus galloprovincialis</name>
    <name type="common">Mediterranean mussel</name>
    <dbReference type="NCBI Taxonomy" id="29158"/>
    <lineage>
        <taxon>Eukaryota</taxon>
        <taxon>Metazoa</taxon>
        <taxon>Spiralia</taxon>
        <taxon>Lophotrochozoa</taxon>
        <taxon>Mollusca</taxon>
        <taxon>Bivalvia</taxon>
        <taxon>Autobranchia</taxon>
        <taxon>Pteriomorphia</taxon>
        <taxon>Mytilida</taxon>
        <taxon>Mytiloidea</taxon>
        <taxon>Mytilidae</taxon>
        <taxon>Mytilinae</taxon>
        <taxon>Mytilus</taxon>
    </lineage>
</organism>
<accession>A0A8B6HBD4</accession>